<evidence type="ECO:0000256" key="1">
    <source>
        <dbReference type="SAM" id="MobiDB-lite"/>
    </source>
</evidence>
<sequence length="126" mass="13002">MQRVPQCLHDALSWTQLGSGLPGALGLVRLAEAAVFGFGGSDRLCASPGPQGAGHQLITSPWPGEPGLLPARSSARPKQVCVPSVAPAHPDPGSLGRGLRDRSGKIRLYELGPPAGSERLRTPPTG</sequence>
<proteinExistence type="predicted"/>
<organism evidence="2 3">
    <name type="scientific">Saguinus oedipus</name>
    <name type="common">Cotton-top tamarin</name>
    <name type="synonym">Oedipomidas oedipus</name>
    <dbReference type="NCBI Taxonomy" id="9490"/>
    <lineage>
        <taxon>Eukaryota</taxon>
        <taxon>Metazoa</taxon>
        <taxon>Chordata</taxon>
        <taxon>Craniata</taxon>
        <taxon>Vertebrata</taxon>
        <taxon>Euteleostomi</taxon>
        <taxon>Mammalia</taxon>
        <taxon>Eutheria</taxon>
        <taxon>Euarchontoglires</taxon>
        <taxon>Primates</taxon>
        <taxon>Haplorrhini</taxon>
        <taxon>Platyrrhini</taxon>
        <taxon>Cebidae</taxon>
        <taxon>Callitrichinae</taxon>
        <taxon>Saguinus</taxon>
    </lineage>
</organism>
<protein>
    <submittedName>
        <fullName evidence="2">Uncharacterized protein</fullName>
    </submittedName>
</protein>
<feature type="region of interest" description="Disordered" evidence="1">
    <location>
        <begin position="46"/>
        <end position="126"/>
    </location>
</feature>
<evidence type="ECO:0000313" key="2">
    <source>
        <dbReference type="EMBL" id="KAK2103037.1"/>
    </source>
</evidence>
<keyword evidence="3" id="KW-1185">Reference proteome</keyword>
<accession>A0ABQ9V121</accession>
<dbReference type="Proteomes" id="UP001266305">
    <property type="component" value="Unassembled WGS sequence"/>
</dbReference>
<gene>
    <name evidence="2" type="ORF">P7K49_020704</name>
</gene>
<name>A0ABQ9V121_SAGOE</name>
<feature type="compositionally biased region" description="Basic and acidic residues" evidence="1">
    <location>
        <begin position="98"/>
        <end position="108"/>
    </location>
</feature>
<reference evidence="2 3" key="1">
    <citation type="submission" date="2023-05" db="EMBL/GenBank/DDBJ databases">
        <title>B98-5 Cell Line De Novo Hybrid Assembly: An Optical Mapping Approach.</title>
        <authorList>
            <person name="Kananen K."/>
            <person name="Auerbach J.A."/>
            <person name="Kautto E."/>
            <person name="Blachly J.S."/>
        </authorList>
    </citation>
    <scope>NUCLEOTIDE SEQUENCE [LARGE SCALE GENOMIC DNA]</scope>
    <source>
        <strain evidence="2">B95-8</strain>
        <tissue evidence="2">Cell line</tissue>
    </source>
</reference>
<dbReference type="EMBL" id="JASSZA010000009">
    <property type="protein sequence ID" value="KAK2103037.1"/>
    <property type="molecule type" value="Genomic_DNA"/>
</dbReference>
<comment type="caution">
    <text evidence="2">The sequence shown here is derived from an EMBL/GenBank/DDBJ whole genome shotgun (WGS) entry which is preliminary data.</text>
</comment>
<evidence type="ECO:0000313" key="3">
    <source>
        <dbReference type="Proteomes" id="UP001266305"/>
    </source>
</evidence>